<proteinExistence type="predicted"/>
<feature type="transmembrane region" description="Helical" evidence="1">
    <location>
        <begin position="137"/>
        <end position="158"/>
    </location>
</feature>
<reference evidence="2 3" key="1">
    <citation type="journal article" date="2016" name="Mol. Biol. Evol.">
        <title>Comparative Genomics of Early-Diverging Mushroom-Forming Fungi Provides Insights into the Origins of Lignocellulose Decay Capabilities.</title>
        <authorList>
            <person name="Nagy L.G."/>
            <person name="Riley R."/>
            <person name="Tritt A."/>
            <person name="Adam C."/>
            <person name="Daum C."/>
            <person name="Floudas D."/>
            <person name="Sun H."/>
            <person name="Yadav J.S."/>
            <person name="Pangilinan J."/>
            <person name="Larsson K.H."/>
            <person name="Matsuura K."/>
            <person name="Barry K."/>
            <person name="Labutti K."/>
            <person name="Kuo R."/>
            <person name="Ohm R.A."/>
            <person name="Bhattacharya S.S."/>
            <person name="Shirouzu T."/>
            <person name="Yoshinaga Y."/>
            <person name="Martin F.M."/>
            <person name="Grigoriev I.V."/>
            <person name="Hibbett D.S."/>
        </authorList>
    </citation>
    <scope>NUCLEOTIDE SEQUENCE [LARGE SCALE GENOMIC DNA]</scope>
    <source>
        <strain evidence="2 3">CBS 109695</strain>
    </source>
</reference>
<keyword evidence="3" id="KW-1185">Reference proteome</keyword>
<sequence length="295" mass="33065">MSISATVFSNIYSLLRLLISWLDRHGLRELARPWPKSPWSLSGITHPARDFGYGLSSGRTERSFPVPSLVYTVSSISAQPVTCALASALPSGRSTDAARRFRDVHARLDPPISNSTTPTASSTGDPEYKRDMMIVDSGILCTVGILGLLPLCVLIAWWTRTFTTHRFTGNSRAGYAEWGDCRGPVIHFFKSKTATRRPAQYYAHAALGLLIIALAFWQVHTGCRHEYPEWTMGRVPMGGNTLWIVWVVFIPVAYSRDWRWRQSCLIRGVLRRLGSRILGVEVWTGERGVDRVSRS</sequence>
<dbReference type="STRING" id="436010.A0A167T4Q2"/>
<gene>
    <name evidence="2" type="ORF">FIBSPDRAFT_969851</name>
</gene>
<keyword evidence="1" id="KW-1133">Transmembrane helix</keyword>
<dbReference type="Proteomes" id="UP000076532">
    <property type="component" value="Unassembled WGS sequence"/>
</dbReference>
<dbReference type="AlphaFoldDB" id="A0A167T4Q2"/>
<protein>
    <submittedName>
        <fullName evidence="2">Uncharacterized protein</fullName>
    </submittedName>
</protein>
<evidence type="ECO:0000313" key="2">
    <source>
        <dbReference type="EMBL" id="KZP02561.1"/>
    </source>
</evidence>
<name>A0A167T4Q2_9AGAM</name>
<evidence type="ECO:0000256" key="1">
    <source>
        <dbReference type="SAM" id="Phobius"/>
    </source>
</evidence>
<evidence type="ECO:0000313" key="3">
    <source>
        <dbReference type="Proteomes" id="UP000076532"/>
    </source>
</evidence>
<accession>A0A167T4Q2</accession>
<feature type="transmembrane region" description="Helical" evidence="1">
    <location>
        <begin position="199"/>
        <end position="217"/>
    </location>
</feature>
<dbReference type="OrthoDB" id="19261at2759"/>
<keyword evidence="1" id="KW-0812">Transmembrane</keyword>
<dbReference type="EMBL" id="KV418466">
    <property type="protein sequence ID" value="KZP02561.1"/>
    <property type="molecule type" value="Genomic_DNA"/>
</dbReference>
<keyword evidence="1" id="KW-0472">Membrane</keyword>
<organism evidence="2 3">
    <name type="scientific">Athelia psychrophila</name>
    <dbReference type="NCBI Taxonomy" id="1759441"/>
    <lineage>
        <taxon>Eukaryota</taxon>
        <taxon>Fungi</taxon>
        <taxon>Dikarya</taxon>
        <taxon>Basidiomycota</taxon>
        <taxon>Agaricomycotina</taxon>
        <taxon>Agaricomycetes</taxon>
        <taxon>Agaricomycetidae</taxon>
        <taxon>Atheliales</taxon>
        <taxon>Atheliaceae</taxon>
        <taxon>Athelia</taxon>
    </lineage>
</organism>
<feature type="transmembrane region" description="Helical" evidence="1">
    <location>
        <begin position="237"/>
        <end position="254"/>
    </location>
</feature>